<dbReference type="Gene3D" id="3.40.50.620">
    <property type="entry name" value="HUPs"/>
    <property type="match status" value="1"/>
</dbReference>
<gene>
    <name evidence="8" type="ORF">GCM10023091_36000</name>
</gene>
<dbReference type="RefSeq" id="WP_345031766.1">
    <property type="nucleotide sequence ID" value="NZ_BAABEY010000033.1"/>
</dbReference>
<organism evidence="8 9">
    <name type="scientific">Ravibacter arvi</name>
    <dbReference type="NCBI Taxonomy" id="2051041"/>
    <lineage>
        <taxon>Bacteria</taxon>
        <taxon>Pseudomonadati</taxon>
        <taxon>Bacteroidota</taxon>
        <taxon>Cytophagia</taxon>
        <taxon>Cytophagales</taxon>
        <taxon>Spirosomataceae</taxon>
        <taxon>Ravibacter</taxon>
    </lineage>
</organism>
<dbReference type="SUPFAM" id="SSF48173">
    <property type="entry name" value="Cryptochrome/photolyase FAD-binding domain"/>
    <property type="match status" value="1"/>
</dbReference>
<comment type="caution">
    <text evidence="8">The sequence shown here is derived from an EMBL/GenBank/DDBJ whole genome shotgun (WGS) entry which is preliminary data.</text>
</comment>
<keyword evidence="9" id="KW-1185">Reference proteome</keyword>
<sequence length="434" mass="50806">MKSEVSIFWFRRDLRIQDNRGLHAALASGYPVLPVFVFDRELTRGTDGPFDRRVDYVHQVIKCLDARLREHGSGIFAEPGTPVAVFQKLCEKYDIKAVFCNREYEPTAIARDEMVRKWAVEKGIAFHDEKDHVIFERDEVMSQGNTPYSVFSAYARTWKSRLSQADYQELRSPVDRFFGFVPPPVPSLRDIGFEKTGISLQPLEPEPGRIANYAQCRDYPAVDGTSRLSVALRFGTVSVRRCVAVAIRYSETWLNELIWREFFMQVLYHFPRVERECFKPAYESIRWRNNEAEFEQWCEGRTGYALVDAGMAELNETGYMHNRVRMVTASFLTKHLLIDWRWGEAYFAQKLTDYERSSNVGNWQWVAGCGCDAAPYFRVFNPAEQMKKFDRELMYVRRWNPGFEIKKPMVDHEFARKRALEVYRAGVQWYKSPV</sequence>
<accession>A0ABP8M8Y6</accession>
<keyword evidence="3 6" id="KW-0285">Flavoprotein</keyword>
<dbReference type="PANTHER" id="PTHR11455:SF9">
    <property type="entry name" value="CRYPTOCHROME CIRCADIAN CLOCK 5 ISOFORM X1"/>
    <property type="match status" value="1"/>
</dbReference>
<reference evidence="9" key="1">
    <citation type="journal article" date="2019" name="Int. J. Syst. Evol. Microbiol.">
        <title>The Global Catalogue of Microorganisms (GCM) 10K type strain sequencing project: providing services to taxonomists for standard genome sequencing and annotation.</title>
        <authorList>
            <consortium name="The Broad Institute Genomics Platform"/>
            <consortium name="The Broad Institute Genome Sequencing Center for Infectious Disease"/>
            <person name="Wu L."/>
            <person name="Ma J."/>
        </authorList>
    </citation>
    <scope>NUCLEOTIDE SEQUENCE [LARGE SCALE GENOMIC DNA]</scope>
    <source>
        <strain evidence="9">JCM 31920</strain>
    </source>
</reference>
<keyword evidence="4 6" id="KW-0274">FAD</keyword>
<comment type="cofactor">
    <cofactor evidence="2">
        <name>FAD</name>
        <dbReference type="ChEBI" id="CHEBI:57692"/>
    </cofactor>
</comment>
<dbReference type="PRINTS" id="PR00147">
    <property type="entry name" value="DNAPHOTLYASE"/>
</dbReference>
<evidence type="ECO:0000256" key="5">
    <source>
        <dbReference type="ARBA" id="ARBA00022991"/>
    </source>
</evidence>
<evidence type="ECO:0000256" key="1">
    <source>
        <dbReference type="ARBA" id="ARBA00001932"/>
    </source>
</evidence>
<evidence type="ECO:0000256" key="3">
    <source>
        <dbReference type="ARBA" id="ARBA00022630"/>
    </source>
</evidence>
<protein>
    <submittedName>
        <fullName evidence="8">Deoxyribodipyrimidine photo-lyase</fullName>
    </submittedName>
</protein>
<evidence type="ECO:0000256" key="2">
    <source>
        <dbReference type="ARBA" id="ARBA00001974"/>
    </source>
</evidence>
<feature type="domain" description="Photolyase/cryptochrome alpha/beta" evidence="7">
    <location>
        <begin position="4"/>
        <end position="134"/>
    </location>
</feature>
<comment type="cofactor">
    <cofactor evidence="1">
        <name>(6R)-5,10-methylene-5,6,7,8-tetrahydrofolate</name>
        <dbReference type="ChEBI" id="CHEBI:15636"/>
    </cofactor>
</comment>
<dbReference type="EMBL" id="BAABEY010000033">
    <property type="protein sequence ID" value="GAA4445024.1"/>
    <property type="molecule type" value="Genomic_DNA"/>
</dbReference>
<evidence type="ECO:0000256" key="4">
    <source>
        <dbReference type="ARBA" id="ARBA00022827"/>
    </source>
</evidence>
<dbReference type="Proteomes" id="UP001501508">
    <property type="component" value="Unassembled WGS sequence"/>
</dbReference>
<comment type="similarity">
    <text evidence="6">Belongs to the DNA photolyase family.</text>
</comment>
<evidence type="ECO:0000313" key="8">
    <source>
        <dbReference type="EMBL" id="GAA4445024.1"/>
    </source>
</evidence>
<dbReference type="InterPro" id="IPR005101">
    <property type="entry name" value="Cryptochr/Photolyase_FAD-bd"/>
</dbReference>
<evidence type="ECO:0000259" key="7">
    <source>
        <dbReference type="PROSITE" id="PS51645"/>
    </source>
</evidence>
<keyword evidence="5 6" id="KW-0157">Chromophore</keyword>
<dbReference type="PROSITE" id="PS51645">
    <property type="entry name" value="PHR_CRY_ALPHA_BETA"/>
    <property type="match status" value="1"/>
</dbReference>
<evidence type="ECO:0000313" key="9">
    <source>
        <dbReference type="Proteomes" id="UP001501508"/>
    </source>
</evidence>
<dbReference type="Pfam" id="PF03441">
    <property type="entry name" value="FAD_binding_7"/>
    <property type="match status" value="1"/>
</dbReference>
<evidence type="ECO:0000256" key="6">
    <source>
        <dbReference type="RuleBase" id="RU004182"/>
    </source>
</evidence>
<dbReference type="SUPFAM" id="SSF52425">
    <property type="entry name" value="Cryptochrome/photolyase, N-terminal domain"/>
    <property type="match status" value="1"/>
</dbReference>
<dbReference type="InterPro" id="IPR018394">
    <property type="entry name" value="DNA_photolyase_1_CS_C"/>
</dbReference>
<proteinExistence type="inferred from homology"/>
<dbReference type="InterPro" id="IPR036134">
    <property type="entry name" value="Crypto/Photolyase_FAD-like_sf"/>
</dbReference>
<dbReference type="Pfam" id="PF00875">
    <property type="entry name" value="DNA_photolyase"/>
    <property type="match status" value="1"/>
</dbReference>
<dbReference type="Gene3D" id="1.10.579.10">
    <property type="entry name" value="DNA Cyclobutane Dipyrimidine Photolyase, subunit A, domain 3"/>
    <property type="match status" value="1"/>
</dbReference>
<dbReference type="InterPro" id="IPR002081">
    <property type="entry name" value="Cryptochrome/DNA_photolyase_1"/>
</dbReference>
<dbReference type="Gene3D" id="1.25.40.80">
    <property type="match status" value="1"/>
</dbReference>
<dbReference type="PROSITE" id="PS00691">
    <property type="entry name" value="DNA_PHOTOLYASES_1_2"/>
    <property type="match status" value="1"/>
</dbReference>
<dbReference type="InterPro" id="IPR014729">
    <property type="entry name" value="Rossmann-like_a/b/a_fold"/>
</dbReference>
<dbReference type="PANTHER" id="PTHR11455">
    <property type="entry name" value="CRYPTOCHROME"/>
    <property type="match status" value="1"/>
</dbReference>
<name>A0ABP8M8Y6_9BACT</name>
<dbReference type="InterPro" id="IPR006050">
    <property type="entry name" value="DNA_photolyase_N"/>
</dbReference>
<dbReference type="InterPro" id="IPR036155">
    <property type="entry name" value="Crypto/Photolyase_N_sf"/>
</dbReference>